<sequence>MSNKAINFSMHQKIRELFPRIKIVENIILEMEERRKKSEQAENERHFMEQKLEIEKLSRPDINHDANLQASICLYCGHTKNVQNDKHSSYSEKSTTYSVEGQRINSSESFRTFNNYLQYYECPIISNANATSNC</sequence>
<dbReference type="EMBL" id="BMAW01075270">
    <property type="protein sequence ID" value="GFT95863.1"/>
    <property type="molecule type" value="Genomic_DNA"/>
</dbReference>
<evidence type="ECO:0000313" key="6">
    <source>
        <dbReference type="Proteomes" id="UP000887013"/>
    </source>
</evidence>
<keyword evidence="6" id="KW-1185">Reference proteome</keyword>
<protein>
    <submittedName>
        <fullName evidence="4">Uncharacterized protein</fullName>
    </submittedName>
</protein>
<dbReference type="EMBL" id="BMAW01079219">
    <property type="protein sequence ID" value="GFU14460.1"/>
    <property type="molecule type" value="Genomic_DNA"/>
</dbReference>
<evidence type="ECO:0000256" key="1">
    <source>
        <dbReference type="SAM" id="Coils"/>
    </source>
</evidence>
<organism evidence="4 6">
    <name type="scientific">Nephila pilipes</name>
    <name type="common">Giant wood spider</name>
    <name type="synonym">Nephila maculata</name>
    <dbReference type="NCBI Taxonomy" id="299642"/>
    <lineage>
        <taxon>Eukaryota</taxon>
        <taxon>Metazoa</taxon>
        <taxon>Ecdysozoa</taxon>
        <taxon>Arthropoda</taxon>
        <taxon>Chelicerata</taxon>
        <taxon>Arachnida</taxon>
        <taxon>Araneae</taxon>
        <taxon>Araneomorphae</taxon>
        <taxon>Entelegynae</taxon>
        <taxon>Araneoidea</taxon>
        <taxon>Nephilidae</taxon>
        <taxon>Nephila</taxon>
    </lineage>
</organism>
<accession>A0A8X6QEN3</accession>
<comment type="caution">
    <text evidence="4">The sequence shown here is derived from an EMBL/GenBank/DDBJ whole genome shotgun (WGS) entry which is preliminary data.</text>
</comment>
<evidence type="ECO:0000313" key="4">
    <source>
        <dbReference type="EMBL" id="GFU14460.1"/>
    </source>
</evidence>
<evidence type="ECO:0000313" key="5">
    <source>
        <dbReference type="EMBL" id="GFU16556.1"/>
    </source>
</evidence>
<feature type="coiled-coil region" evidence="1">
    <location>
        <begin position="21"/>
        <end position="58"/>
    </location>
</feature>
<dbReference type="EMBL" id="BMAW01093939">
    <property type="protein sequence ID" value="GFS62864.1"/>
    <property type="molecule type" value="Genomic_DNA"/>
</dbReference>
<keyword evidence="1" id="KW-0175">Coiled coil</keyword>
<evidence type="ECO:0000313" key="3">
    <source>
        <dbReference type="EMBL" id="GFT95863.1"/>
    </source>
</evidence>
<dbReference type="AlphaFoldDB" id="A0A8X6QEN3"/>
<gene>
    <name evidence="2" type="ORF">NPIL_164001</name>
    <name evidence="4" type="ORF">NPIL_217151</name>
    <name evidence="3" type="ORF">NPIL_427891</name>
    <name evidence="5" type="ORF">NPIL_514211</name>
</gene>
<dbReference type="Proteomes" id="UP000887013">
    <property type="component" value="Unassembled WGS sequence"/>
</dbReference>
<name>A0A8X6QEN3_NEPPI</name>
<dbReference type="EMBL" id="BMAW01030470">
    <property type="protein sequence ID" value="GFU16556.1"/>
    <property type="molecule type" value="Genomic_DNA"/>
</dbReference>
<reference evidence="4" key="1">
    <citation type="submission" date="2020-08" db="EMBL/GenBank/DDBJ databases">
        <title>Multicomponent nature underlies the extraordinary mechanical properties of spider dragline silk.</title>
        <authorList>
            <person name="Kono N."/>
            <person name="Nakamura H."/>
            <person name="Mori M."/>
            <person name="Yoshida Y."/>
            <person name="Ohtoshi R."/>
            <person name="Malay A.D."/>
            <person name="Moran D.A.P."/>
            <person name="Tomita M."/>
            <person name="Numata K."/>
            <person name="Arakawa K."/>
        </authorList>
    </citation>
    <scope>NUCLEOTIDE SEQUENCE</scope>
</reference>
<evidence type="ECO:0000313" key="2">
    <source>
        <dbReference type="EMBL" id="GFS62864.1"/>
    </source>
</evidence>
<proteinExistence type="predicted"/>